<dbReference type="AlphaFoldDB" id="A0A328AT88"/>
<keyword evidence="8" id="KW-1185">Reference proteome</keyword>
<dbReference type="Proteomes" id="UP000249725">
    <property type="component" value="Unassembled WGS sequence"/>
</dbReference>
<proteinExistence type="predicted"/>
<evidence type="ECO:0000256" key="6">
    <source>
        <dbReference type="SAM" id="Phobius"/>
    </source>
</evidence>
<feature type="transmembrane region" description="Helical" evidence="6">
    <location>
        <begin position="147"/>
        <end position="168"/>
    </location>
</feature>
<feature type="transmembrane region" description="Helical" evidence="6">
    <location>
        <begin position="108"/>
        <end position="126"/>
    </location>
</feature>
<dbReference type="OrthoDB" id="3296441at2"/>
<dbReference type="InterPro" id="IPR051461">
    <property type="entry name" value="UPF0750_membrane"/>
</dbReference>
<evidence type="ECO:0000256" key="3">
    <source>
        <dbReference type="ARBA" id="ARBA00022692"/>
    </source>
</evidence>
<reference evidence="8" key="1">
    <citation type="submission" date="2018-05" db="EMBL/GenBank/DDBJ databases">
        <authorList>
            <person name="Li X."/>
        </authorList>
    </citation>
    <scope>NUCLEOTIDE SEQUENCE [LARGE SCALE GENOMIC DNA]</scope>
    <source>
        <strain evidence="8">YIM 73061</strain>
    </source>
</reference>
<dbReference type="GO" id="GO:0005886">
    <property type="term" value="C:plasma membrane"/>
    <property type="evidence" value="ECO:0007669"/>
    <property type="project" value="UniProtKB-SubCell"/>
</dbReference>
<feature type="transmembrane region" description="Helical" evidence="6">
    <location>
        <begin position="174"/>
        <end position="191"/>
    </location>
</feature>
<sequence length="200" mass="20840">MSQGPRHTPAEDVHAILIGASFCAFGIVMLKAAGLVTGGVAGAALIVSYLTGLPVGPTFFALNVPFYLLAWRALGPVFTARTLVTNSLLAGLSLMIPQWVTFAGVDPVFAALFGGTIIGMGILALARHRSSVGGVGVLALWMQEKRGISAGKVQVCADVLIVGAAFFILPLDRLGLSILSAVALSLVMIAYHRPGRYMGY</sequence>
<comment type="subcellular location">
    <subcellularLocation>
        <location evidence="1">Cell membrane</location>
        <topology evidence="1">Multi-pass membrane protein</topology>
    </subcellularLocation>
</comment>
<protein>
    <submittedName>
        <fullName evidence="7">YitT family protein</fullName>
    </submittedName>
</protein>
<comment type="caution">
    <text evidence="7">The sequence shown here is derived from an EMBL/GenBank/DDBJ whole genome shotgun (WGS) entry which is preliminary data.</text>
</comment>
<gene>
    <name evidence="7" type="ORF">DJ018_05970</name>
</gene>
<keyword evidence="3 6" id="KW-0812">Transmembrane</keyword>
<dbReference type="PANTHER" id="PTHR33545">
    <property type="entry name" value="UPF0750 MEMBRANE PROTEIN YITT-RELATED"/>
    <property type="match status" value="1"/>
</dbReference>
<feature type="transmembrane region" description="Helical" evidence="6">
    <location>
        <begin position="46"/>
        <end position="71"/>
    </location>
</feature>
<evidence type="ECO:0000256" key="2">
    <source>
        <dbReference type="ARBA" id="ARBA00022475"/>
    </source>
</evidence>
<name>A0A328AT88_9CAUL</name>
<organism evidence="7 8">
    <name type="scientific">Phenylobacterium deserti</name>
    <dbReference type="NCBI Taxonomy" id="1914756"/>
    <lineage>
        <taxon>Bacteria</taxon>
        <taxon>Pseudomonadati</taxon>
        <taxon>Pseudomonadota</taxon>
        <taxon>Alphaproteobacteria</taxon>
        <taxon>Caulobacterales</taxon>
        <taxon>Caulobacteraceae</taxon>
        <taxon>Phenylobacterium</taxon>
    </lineage>
</organism>
<dbReference type="PANTHER" id="PTHR33545:SF5">
    <property type="entry name" value="UPF0750 MEMBRANE PROTEIN YITT"/>
    <property type="match status" value="1"/>
</dbReference>
<keyword evidence="2" id="KW-1003">Cell membrane</keyword>
<dbReference type="EMBL" id="QFYR01000001">
    <property type="protein sequence ID" value="RAK57485.1"/>
    <property type="molecule type" value="Genomic_DNA"/>
</dbReference>
<feature type="transmembrane region" description="Helical" evidence="6">
    <location>
        <begin position="12"/>
        <end position="34"/>
    </location>
</feature>
<evidence type="ECO:0000256" key="5">
    <source>
        <dbReference type="ARBA" id="ARBA00023136"/>
    </source>
</evidence>
<feature type="transmembrane region" description="Helical" evidence="6">
    <location>
        <begin position="83"/>
        <end position="102"/>
    </location>
</feature>
<dbReference type="Pfam" id="PF02588">
    <property type="entry name" value="YitT_membrane"/>
    <property type="match status" value="1"/>
</dbReference>
<evidence type="ECO:0000313" key="7">
    <source>
        <dbReference type="EMBL" id="RAK57485.1"/>
    </source>
</evidence>
<evidence type="ECO:0000313" key="8">
    <source>
        <dbReference type="Proteomes" id="UP000249725"/>
    </source>
</evidence>
<evidence type="ECO:0000256" key="4">
    <source>
        <dbReference type="ARBA" id="ARBA00022989"/>
    </source>
</evidence>
<evidence type="ECO:0000256" key="1">
    <source>
        <dbReference type="ARBA" id="ARBA00004651"/>
    </source>
</evidence>
<keyword evidence="4 6" id="KW-1133">Transmembrane helix</keyword>
<dbReference type="InterPro" id="IPR003740">
    <property type="entry name" value="YitT"/>
</dbReference>
<dbReference type="RefSeq" id="WP_111513937.1">
    <property type="nucleotide sequence ID" value="NZ_QFYR01000001.1"/>
</dbReference>
<accession>A0A328AT88</accession>
<keyword evidence="5 6" id="KW-0472">Membrane</keyword>